<evidence type="ECO:0000256" key="4">
    <source>
        <dbReference type="ARBA" id="ARBA00022692"/>
    </source>
</evidence>
<dbReference type="Gene3D" id="1.50.40.10">
    <property type="entry name" value="Mitochondrial carrier domain"/>
    <property type="match status" value="1"/>
</dbReference>
<dbReference type="PRINTS" id="PR00926">
    <property type="entry name" value="MITOCARRIER"/>
</dbReference>
<evidence type="ECO:0000256" key="7">
    <source>
        <dbReference type="ARBA" id="ARBA00023136"/>
    </source>
</evidence>
<reference evidence="10 11" key="1">
    <citation type="journal article" date="2023" name="Commun. Biol.">
        <title>Genome analysis of Parmales, the sister group of diatoms, reveals the evolutionary specialization of diatoms from phago-mixotrophs to photoautotrophs.</title>
        <authorList>
            <person name="Ban H."/>
            <person name="Sato S."/>
            <person name="Yoshikawa S."/>
            <person name="Yamada K."/>
            <person name="Nakamura Y."/>
            <person name="Ichinomiya M."/>
            <person name="Sato N."/>
            <person name="Blanc-Mathieu R."/>
            <person name="Endo H."/>
            <person name="Kuwata A."/>
            <person name="Ogata H."/>
        </authorList>
    </citation>
    <scope>NUCLEOTIDE SEQUENCE [LARGE SCALE GENOMIC DNA]</scope>
</reference>
<sequence>MPPSTAERLQPFACGGSAATFASCIIHPIDLAKVRMQVHGQLNPGAPIPGFPSIIRAIVKDEGVAGCYKGLDAAIGRQMVYGTARIGLHRTFSDQLVAYNDGKPLGFGLKTVSGMCSGAIAVCIGTPFDIALVRLQSDSMAPLKERRNYANVFDALIRTTKEEGVGALYKGLGPNILRGMSMNVGMLACYDQAKELVAKAAGDDPKKPSLPVTLVASSMAGFTAALFSLPFDLIKSRLMAQKPNPDGTMPYKGVADCAVKIFQKEGPLGFFGGFSAYYGRCAPHAMIILTSIESITQAYRSAFVDPK</sequence>
<evidence type="ECO:0000256" key="8">
    <source>
        <dbReference type="PROSITE-ProRule" id="PRU00282"/>
    </source>
</evidence>
<proteinExistence type="inferred from homology"/>
<keyword evidence="11" id="KW-1185">Reference proteome</keyword>
<evidence type="ECO:0000256" key="2">
    <source>
        <dbReference type="ARBA" id="ARBA00006375"/>
    </source>
</evidence>
<evidence type="ECO:0000256" key="6">
    <source>
        <dbReference type="ARBA" id="ARBA00022989"/>
    </source>
</evidence>
<keyword evidence="4 8" id="KW-0812">Transmembrane</keyword>
<comment type="caution">
    <text evidence="10">The sequence shown here is derived from an EMBL/GenBank/DDBJ whole genome shotgun (WGS) entry which is preliminary data.</text>
</comment>
<dbReference type="Pfam" id="PF00153">
    <property type="entry name" value="Mito_carr"/>
    <property type="match status" value="3"/>
</dbReference>
<gene>
    <name evidence="10" type="ORF">TeGR_g8527</name>
</gene>
<keyword evidence="7 8" id="KW-0472">Membrane</keyword>
<dbReference type="InterPro" id="IPR050391">
    <property type="entry name" value="Mito_Metabolite_Transporter"/>
</dbReference>
<comment type="similarity">
    <text evidence="2 9">Belongs to the mitochondrial carrier (TC 2.A.29) family.</text>
</comment>
<keyword evidence="6" id="KW-1133">Transmembrane helix</keyword>
<dbReference type="PROSITE" id="PS50920">
    <property type="entry name" value="SOLCAR"/>
    <property type="match status" value="3"/>
</dbReference>
<evidence type="ECO:0000256" key="5">
    <source>
        <dbReference type="ARBA" id="ARBA00022737"/>
    </source>
</evidence>
<dbReference type="InterPro" id="IPR002067">
    <property type="entry name" value="MCP"/>
</dbReference>
<evidence type="ECO:0000313" key="10">
    <source>
        <dbReference type="EMBL" id="GMI27148.1"/>
    </source>
</evidence>
<evidence type="ECO:0000256" key="9">
    <source>
        <dbReference type="RuleBase" id="RU000488"/>
    </source>
</evidence>
<feature type="repeat" description="Solcar" evidence="8">
    <location>
        <begin position="6"/>
        <end position="95"/>
    </location>
</feature>
<evidence type="ECO:0000256" key="1">
    <source>
        <dbReference type="ARBA" id="ARBA00004141"/>
    </source>
</evidence>
<keyword evidence="5" id="KW-0677">Repeat</keyword>
<feature type="repeat" description="Solcar" evidence="8">
    <location>
        <begin position="208"/>
        <end position="298"/>
    </location>
</feature>
<organism evidence="10 11">
    <name type="scientific">Tetraparma gracilis</name>
    <dbReference type="NCBI Taxonomy" id="2962635"/>
    <lineage>
        <taxon>Eukaryota</taxon>
        <taxon>Sar</taxon>
        <taxon>Stramenopiles</taxon>
        <taxon>Ochrophyta</taxon>
        <taxon>Bolidophyceae</taxon>
        <taxon>Parmales</taxon>
        <taxon>Triparmaceae</taxon>
        <taxon>Tetraparma</taxon>
    </lineage>
</organism>
<evidence type="ECO:0000256" key="3">
    <source>
        <dbReference type="ARBA" id="ARBA00022448"/>
    </source>
</evidence>
<comment type="subcellular location">
    <subcellularLocation>
        <location evidence="1">Membrane</location>
        <topology evidence="1">Multi-pass membrane protein</topology>
    </subcellularLocation>
</comment>
<dbReference type="PANTHER" id="PTHR45618">
    <property type="entry name" value="MITOCHONDRIAL DICARBOXYLATE CARRIER-RELATED"/>
    <property type="match status" value="1"/>
</dbReference>
<feature type="repeat" description="Solcar" evidence="8">
    <location>
        <begin position="105"/>
        <end position="196"/>
    </location>
</feature>
<dbReference type="Proteomes" id="UP001165060">
    <property type="component" value="Unassembled WGS sequence"/>
</dbReference>
<dbReference type="InterPro" id="IPR018108">
    <property type="entry name" value="MCP_transmembrane"/>
</dbReference>
<name>A0ABQ6MJT9_9STRA</name>
<dbReference type="InterPro" id="IPR023395">
    <property type="entry name" value="MCP_dom_sf"/>
</dbReference>
<evidence type="ECO:0000313" key="11">
    <source>
        <dbReference type="Proteomes" id="UP001165060"/>
    </source>
</evidence>
<accession>A0ABQ6MJT9</accession>
<protein>
    <submittedName>
        <fullName evidence="10">Uncharacterized protein</fullName>
    </submittedName>
</protein>
<keyword evidence="3 9" id="KW-0813">Transport</keyword>
<dbReference type="EMBL" id="BRYB01000297">
    <property type="protein sequence ID" value="GMI27148.1"/>
    <property type="molecule type" value="Genomic_DNA"/>
</dbReference>
<dbReference type="SUPFAM" id="SSF103506">
    <property type="entry name" value="Mitochondrial carrier"/>
    <property type="match status" value="1"/>
</dbReference>